<comment type="caution">
    <text evidence="1">The sequence shown here is derived from an EMBL/GenBank/DDBJ whole genome shotgun (WGS) entry which is preliminary data.</text>
</comment>
<organism evidence="1">
    <name type="scientific">Knufia peltigerae</name>
    <dbReference type="NCBI Taxonomy" id="1002370"/>
    <lineage>
        <taxon>Eukaryota</taxon>
        <taxon>Fungi</taxon>
        <taxon>Dikarya</taxon>
        <taxon>Ascomycota</taxon>
        <taxon>Pezizomycotina</taxon>
        <taxon>Eurotiomycetes</taxon>
        <taxon>Chaetothyriomycetidae</taxon>
        <taxon>Chaetothyriales</taxon>
        <taxon>Trichomeriaceae</taxon>
        <taxon>Knufia</taxon>
    </lineage>
</organism>
<evidence type="ECO:0000313" key="1">
    <source>
        <dbReference type="EMBL" id="KAJ9621418.1"/>
    </source>
</evidence>
<reference evidence="1" key="1">
    <citation type="submission" date="2022-10" db="EMBL/GenBank/DDBJ databases">
        <title>Culturing micro-colonial fungi from biological soil crusts in the Mojave desert and describing Neophaeococcomyces mojavensis, and introducing the new genera and species Taxawa tesnikishii.</title>
        <authorList>
            <person name="Kurbessoian T."/>
            <person name="Stajich J.E."/>
        </authorList>
    </citation>
    <scope>NUCLEOTIDE SEQUENCE</scope>
    <source>
        <strain evidence="1">TK_35</strain>
    </source>
</reference>
<sequence length="166" mass="18213">MRLCFKPRPYSSFDPVSGITIPRPRVLPGELADGTVVTEYQYAFYHGDKRVGGLGFHGTDQLAEINGHTERVFTFDLGHDWLITYMLEFKTMVGNSDNDFSFLRDLAQGLAMAYAGQTDNVEDLRYVAITTVSALAIAGVLTPDRGLVASDGHVVLAEAYVPVNAH</sequence>
<dbReference type="EMBL" id="JAPDRN010000114">
    <property type="protein sequence ID" value="KAJ9621418.1"/>
    <property type="molecule type" value="Genomic_DNA"/>
</dbReference>
<name>A0AA39CST1_9EURO</name>
<dbReference type="AlphaFoldDB" id="A0AA39CST1"/>
<gene>
    <name evidence="1" type="ORF">H2204_011853</name>
</gene>
<protein>
    <submittedName>
        <fullName evidence="1">Uncharacterized protein</fullName>
    </submittedName>
</protein>
<accession>A0AA39CST1</accession>
<proteinExistence type="predicted"/>